<accession>A0ABR9H9B6</accession>
<name>A0ABR9H9B6_9BACT</name>
<dbReference type="EMBL" id="JADBGG010000056">
    <property type="protein sequence ID" value="MBE1427301.1"/>
    <property type="molecule type" value="Genomic_DNA"/>
</dbReference>
<gene>
    <name evidence="1" type="ORF">H4684_003993</name>
</gene>
<proteinExistence type="predicted"/>
<reference evidence="1 2" key="1">
    <citation type="submission" date="2020-10" db="EMBL/GenBank/DDBJ databases">
        <title>Genomic Encyclopedia of Type Strains, Phase IV (KMG-IV): sequencing the most valuable type-strain genomes for metagenomic binning, comparative biology and taxonomic classification.</title>
        <authorList>
            <person name="Goeker M."/>
        </authorList>
    </citation>
    <scope>NUCLEOTIDE SEQUENCE [LARGE SCALE GENOMIC DNA]</scope>
    <source>
        <strain evidence="1 2">DSM 4194</strain>
    </source>
</reference>
<keyword evidence="1" id="KW-0489">Methyltransferase</keyword>
<dbReference type="SUPFAM" id="SSF53335">
    <property type="entry name" value="S-adenosyl-L-methionine-dependent methyltransferases"/>
    <property type="match status" value="1"/>
</dbReference>
<evidence type="ECO:0000313" key="2">
    <source>
        <dbReference type="Proteomes" id="UP000639010"/>
    </source>
</evidence>
<organism evidence="1 2">
    <name type="scientific">Desulfomicrobium macestii</name>
    <dbReference type="NCBI Taxonomy" id="90731"/>
    <lineage>
        <taxon>Bacteria</taxon>
        <taxon>Pseudomonadati</taxon>
        <taxon>Thermodesulfobacteriota</taxon>
        <taxon>Desulfovibrionia</taxon>
        <taxon>Desulfovibrionales</taxon>
        <taxon>Desulfomicrobiaceae</taxon>
        <taxon>Desulfomicrobium</taxon>
    </lineage>
</organism>
<sequence>MNGILPIVFGAISEKDNMFLRDDVNAYEKYFGIGLNALMVINNILNKYNLVPKTILDLPSGFGRVTRFIRAAYPCSAIFASDINVQAVRFCSNFDAIPVYSSGNFIDLKSAIGVEINLVWTGSLITHLPESATIEYFKFISQILTPNGLAIMTSHGESIVDKMTDDCLYGLKKNEAINGSSLFQVGRANLSLPPMR</sequence>
<dbReference type="GO" id="GO:0008168">
    <property type="term" value="F:methyltransferase activity"/>
    <property type="evidence" value="ECO:0007669"/>
    <property type="project" value="UniProtKB-KW"/>
</dbReference>
<dbReference type="Proteomes" id="UP000639010">
    <property type="component" value="Unassembled WGS sequence"/>
</dbReference>
<keyword evidence="1" id="KW-0808">Transferase</keyword>
<dbReference type="Gene3D" id="3.40.50.150">
    <property type="entry name" value="Vaccinia Virus protein VP39"/>
    <property type="match status" value="1"/>
</dbReference>
<protein>
    <submittedName>
        <fullName evidence="1">SAM-dependent methyltransferase</fullName>
    </submittedName>
</protein>
<dbReference type="RefSeq" id="WP_192625053.1">
    <property type="nucleotide sequence ID" value="NZ_JADBGG010000056.1"/>
</dbReference>
<comment type="caution">
    <text evidence="1">The sequence shown here is derived from an EMBL/GenBank/DDBJ whole genome shotgun (WGS) entry which is preliminary data.</text>
</comment>
<dbReference type="GO" id="GO:0032259">
    <property type="term" value="P:methylation"/>
    <property type="evidence" value="ECO:0007669"/>
    <property type="project" value="UniProtKB-KW"/>
</dbReference>
<keyword evidence="2" id="KW-1185">Reference proteome</keyword>
<evidence type="ECO:0000313" key="1">
    <source>
        <dbReference type="EMBL" id="MBE1427301.1"/>
    </source>
</evidence>
<dbReference type="InterPro" id="IPR029063">
    <property type="entry name" value="SAM-dependent_MTases_sf"/>
</dbReference>